<organism evidence="2 3">
    <name type="scientific">Laodelphax striatellus</name>
    <name type="common">Small brown planthopper</name>
    <name type="synonym">Delphax striatella</name>
    <dbReference type="NCBI Taxonomy" id="195883"/>
    <lineage>
        <taxon>Eukaryota</taxon>
        <taxon>Metazoa</taxon>
        <taxon>Ecdysozoa</taxon>
        <taxon>Arthropoda</taxon>
        <taxon>Hexapoda</taxon>
        <taxon>Insecta</taxon>
        <taxon>Pterygota</taxon>
        <taxon>Neoptera</taxon>
        <taxon>Paraneoptera</taxon>
        <taxon>Hemiptera</taxon>
        <taxon>Auchenorrhyncha</taxon>
        <taxon>Fulgoroidea</taxon>
        <taxon>Delphacidae</taxon>
        <taxon>Criomorphinae</taxon>
        <taxon>Laodelphax</taxon>
    </lineage>
</organism>
<feature type="domain" description="Gamma-secretase-activating protein C-terminal" evidence="1">
    <location>
        <begin position="65"/>
        <end position="167"/>
    </location>
</feature>
<keyword evidence="3" id="KW-1185">Reference proteome</keyword>
<dbReference type="STRING" id="195883.A0A482XG64"/>
<dbReference type="GO" id="GO:1902004">
    <property type="term" value="P:positive regulation of amyloid-beta formation"/>
    <property type="evidence" value="ECO:0007669"/>
    <property type="project" value="TreeGrafter"/>
</dbReference>
<dbReference type="EMBL" id="QKKF02010263">
    <property type="protein sequence ID" value="RZF44866.1"/>
    <property type="molecule type" value="Genomic_DNA"/>
</dbReference>
<name>A0A482XG64_LAOST</name>
<evidence type="ECO:0000259" key="1">
    <source>
        <dbReference type="Pfam" id="PF14959"/>
    </source>
</evidence>
<dbReference type="AlphaFoldDB" id="A0A482XG64"/>
<dbReference type="PANTHER" id="PTHR13630:SF1">
    <property type="entry name" value="GAMMA-SECRETASE-ACTIVATING PROTEIN"/>
    <property type="match status" value="1"/>
</dbReference>
<dbReference type="InterPro" id="IPR026172">
    <property type="entry name" value="GSAP_fam"/>
</dbReference>
<dbReference type="InterPro" id="IPR028010">
    <property type="entry name" value="GSAP_C_dom"/>
</dbReference>
<dbReference type="PANTHER" id="PTHR13630">
    <property type="entry name" value="GAMMA-SECRETASE-ACTIVATING PROTEIN"/>
    <property type="match status" value="1"/>
</dbReference>
<dbReference type="GO" id="GO:0005802">
    <property type="term" value="C:trans-Golgi network"/>
    <property type="evidence" value="ECO:0007669"/>
    <property type="project" value="TreeGrafter"/>
</dbReference>
<dbReference type="Pfam" id="PF14959">
    <property type="entry name" value="GSAP-16"/>
    <property type="match status" value="1"/>
</dbReference>
<proteinExistence type="predicted"/>
<gene>
    <name evidence="2" type="ORF">LSTR_LSTR004491</name>
</gene>
<evidence type="ECO:0000313" key="2">
    <source>
        <dbReference type="EMBL" id="RZF44866.1"/>
    </source>
</evidence>
<dbReference type="InParanoid" id="A0A482XG64"/>
<reference evidence="2 3" key="1">
    <citation type="journal article" date="2017" name="Gigascience">
        <title>Genome sequence of the small brown planthopper, Laodelphax striatellus.</title>
        <authorList>
            <person name="Zhu J."/>
            <person name="Jiang F."/>
            <person name="Wang X."/>
            <person name="Yang P."/>
            <person name="Bao Y."/>
            <person name="Zhao W."/>
            <person name="Wang W."/>
            <person name="Lu H."/>
            <person name="Wang Q."/>
            <person name="Cui N."/>
            <person name="Li J."/>
            <person name="Chen X."/>
            <person name="Luo L."/>
            <person name="Yu J."/>
            <person name="Kang L."/>
            <person name="Cui F."/>
        </authorList>
    </citation>
    <scope>NUCLEOTIDE SEQUENCE [LARGE SCALE GENOMIC DNA]</scope>
    <source>
        <strain evidence="2">Lst14</strain>
    </source>
</reference>
<evidence type="ECO:0000313" key="3">
    <source>
        <dbReference type="Proteomes" id="UP000291343"/>
    </source>
</evidence>
<dbReference type="Proteomes" id="UP000291343">
    <property type="component" value="Unassembled WGS sequence"/>
</dbReference>
<dbReference type="OrthoDB" id="9997853at2759"/>
<accession>A0A482XG64</accession>
<comment type="caution">
    <text evidence="2">The sequence shown here is derived from an EMBL/GenBank/DDBJ whole genome shotgun (WGS) entry which is preliminary data.</text>
</comment>
<protein>
    <recommendedName>
        <fullName evidence="1">Gamma-secretase-activating protein C-terminal domain-containing protein</fullName>
    </recommendedName>
</protein>
<sequence>MQNLTLAPITLNMMTVFTAGLESSMSIRCVHNLREVSMHLLKRAKGLDSPMQVHAVATRYAAAQLESSHLLCQLATRSAAAIDTVHQERGFPLINALDDDKRVILFSLMERYNLAVESLAYPLPQGFPSFLAYLGYRTLPFAVFLQYVQASVLHLQVDVMKAIMAGVRKKLRLLQLLPRSRAKRLLNQWPHPASLMLRAREHTLNILSGVHPPHSSRHYNRLRNQAINRGLAAFPSADRLSPLDTFLDLLTAKASLAELDFTLLVEATMASTEEFLE</sequence>